<evidence type="ECO:0000256" key="2">
    <source>
        <dbReference type="SAM" id="MobiDB-lite"/>
    </source>
</evidence>
<dbReference type="KEGG" id="rte:GSU10_09180"/>
<dbReference type="Pfam" id="PF01161">
    <property type="entry name" value="PBP"/>
    <property type="match status" value="1"/>
</dbReference>
<reference evidence="3 5" key="1">
    <citation type="submission" date="2015-08" db="EMBL/GenBank/DDBJ databases">
        <title>Draft Genome Sequence of Rathayibacter sp. Strain VKM Ac-2596 Isolated from Leaf Gall Induced by Plant-Parasitic Nematodes.</title>
        <authorList>
            <person name="Vasilenko O.V."/>
            <person name="Starodumova I.P."/>
            <person name="Tarlachkov S.V."/>
            <person name="Dorofeeva L.V."/>
            <person name="Evtushenko L.I."/>
        </authorList>
    </citation>
    <scope>NUCLEOTIDE SEQUENCE [LARGE SCALE GENOMIC DNA]</scope>
    <source>
        <strain evidence="3 5">VKM Ac-2596</strain>
    </source>
</reference>
<evidence type="ECO:0000313" key="5">
    <source>
        <dbReference type="Proteomes" id="UP000076717"/>
    </source>
</evidence>
<reference evidence="6" key="2">
    <citation type="submission" date="2019-12" db="EMBL/GenBank/DDBJ databases">
        <title>Complete and draft genome sequences of new strains and members of some known species of the genus Rathayibacter isolated from plants.</title>
        <authorList>
            <person name="Tarlachkov S.V."/>
            <person name="Starodumova I.P."/>
            <person name="Dorofeeva L.V."/>
            <person name="Prisyazhnaya N.V."/>
            <person name="Leyn S."/>
            <person name="Zlamal J."/>
            <person name="Elan M."/>
            <person name="Osterman A.L."/>
            <person name="Nadler S."/>
            <person name="Subbotin S.A."/>
            <person name="Evtushenko L.I."/>
        </authorList>
    </citation>
    <scope>NUCLEOTIDE SEQUENCE [LARGE SCALE GENOMIC DNA]</scope>
    <source>
        <strain evidence="6">VKM Ac-2761</strain>
    </source>
</reference>
<accession>A0A162GR68</accession>
<sequence>MTDLTRNTPPHPLDFLPAVAPLEVSSDEVADGERLAEAQGSGDTSPSLRWSAGPEGTQSYAVTVFDPDAPTLGGIHHWVLVDIPKEVTELSAGSTDVGRPALNDLGSLAYAGAAPPPGDRPHRYLFTVHALGVPTLPVDESTPASLVGFHLTVNTLARGSLTALA</sequence>
<dbReference type="EMBL" id="CP047186">
    <property type="protein sequence ID" value="QHC55782.1"/>
    <property type="molecule type" value="Genomic_DNA"/>
</dbReference>
<proteinExistence type="inferred from homology"/>
<feature type="region of interest" description="Disordered" evidence="2">
    <location>
        <begin position="33"/>
        <end position="54"/>
    </location>
</feature>
<dbReference type="Proteomes" id="UP000076717">
    <property type="component" value="Unassembled WGS sequence"/>
</dbReference>
<dbReference type="CDD" id="cd00865">
    <property type="entry name" value="PEBP_bact_arch"/>
    <property type="match status" value="1"/>
</dbReference>
<comment type="similarity">
    <text evidence="1">Belongs to the UPF0098 family.</text>
</comment>
<reference evidence="4" key="3">
    <citation type="submission" date="2019-12" db="EMBL/GenBank/DDBJ databases">
        <title>Complete and Draft Genome Sequences of New Strains and Members of Some Known Species of the Genus Rathayibacter isolated from Plants.</title>
        <authorList>
            <person name="Tarlachkov S.V."/>
            <person name="Starodumova I.P."/>
            <person name="Dorofeeva L.V."/>
            <person name="Prisyazhnaya N.V."/>
            <person name="Leyn S.A."/>
            <person name="Zlamal J.E."/>
            <person name="Elane M.L."/>
            <person name="Osterman A.L."/>
            <person name="Nadler S.A."/>
            <person name="Subbotin S.A."/>
            <person name="Evtushenko L.I."/>
        </authorList>
    </citation>
    <scope>NUCLEOTIDE SEQUENCE</scope>
    <source>
        <strain evidence="4">VKM Ac-2761</strain>
    </source>
</reference>
<evidence type="ECO:0000313" key="3">
    <source>
        <dbReference type="EMBL" id="KZX21478.1"/>
    </source>
</evidence>
<dbReference type="EMBL" id="LIIN01000037">
    <property type="protein sequence ID" value="KZX21478.1"/>
    <property type="molecule type" value="Genomic_DNA"/>
</dbReference>
<evidence type="ECO:0000313" key="4">
    <source>
        <dbReference type="EMBL" id="QHC55782.1"/>
    </source>
</evidence>
<dbReference type="Proteomes" id="UP000465031">
    <property type="component" value="Chromosome"/>
</dbReference>
<name>A0A162GR68_9MICO</name>
<evidence type="ECO:0000256" key="1">
    <source>
        <dbReference type="ARBA" id="ARBA00007120"/>
    </source>
</evidence>
<evidence type="ECO:0000313" key="6">
    <source>
        <dbReference type="Proteomes" id="UP000465031"/>
    </source>
</evidence>
<dbReference type="GO" id="GO:0004860">
    <property type="term" value="F:protein kinase inhibitor activity"/>
    <property type="evidence" value="ECO:0007669"/>
    <property type="project" value="UniProtKB-KW"/>
</dbReference>
<dbReference type="InterPro" id="IPR036610">
    <property type="entry name" value="PEBP-like_sf"/>
</dbReference>
<keyword evidence="5" id="KW-1185">Reference proteome</keyword>
<protein>
    <submittedName>
        <fullName evidence="3">Putative kinase inhibitor</fullName>
    </submittedName>
    <submittedName>
        <fullName evidence="4">YbhB/YbcL family Raf kinase inhibitor-like protein</fullName>
    </submittedName>
</protein>
<dbReference type="InterPro" id="IPR008914">
    <property type="entry name" value="PEBP"/>
</dbReference>
<dbReference type="PATRIC" id="fig|1671680.3.peg.1466"/>
<gene>
    <name evidence="3" type="ORF">ACH61_01385</name>
    <name evidence="4" type="ORF">GSU10_09180</name>
</gene>
<dbReference type="RefSeq" id="WP_068210049.1">
    <property type="nucleotide sequence ID" value="NZ_CP047186.1"/>
</dbReference>
<dbReference type="NCBIfam" id="TIGR00481">
    <property type="entry name" value="YbhB/YbcL family Raf kinase inhibitor-like protein"/>
    <property type="match status" value="1"/>
</dbReference>
<dbReference type="PANTHER" id="PTHR30289:SF1">
    <property type="entry name" value="PEBP (PHOSPHATIDYLETHANOLAMINE-BINDING PROTEIN) FAMILY PROTEIN"/>
    <property type="match status" value="1"/>
</dbReference>
<dbReference type="OrthoDB" id="9797506at2"/>
<dbReference type="Gene3D" id="3.90.280.10">
    <property type="entry name" value="PEBP-like"/>
    <property type="match status" value="1"/>
</dbReference>
<organism evidence="3 5">
    <name type="scientific">Rathayibacter tanaceti</name>
    <dbReference type="NCBI Taxonomy" id="1671680"/>
    <lineage>
        <taxon>Bacteria</taxon>
        <taxon>Bacillati</taxon>
        <taxon>Actinomycetota</taxon>
        <taxon>Actinomycetes</taxon>
        <taxon>Micrococcales</taxon>
        <taxon>Microbacteriaceae</taxon>
        <taxon>Rathayibacter</taxon>
    </lineage>
</organism>
<dbReference type="PANTHER" id="PTHR30289">
    <property type="entry name" value="UNCHARACTERIZED PROTEIN YBCL-RELATED"/>
    <property type="match status" value="1"/>
</dbReference>
<dbReference type="InterPro" id="IPR005247">
    <property type="entry name" value="YbhB_YbcL/LppC-like"/>
</dbReference>
<dbReference type="SUPFAM" id="SSF49777">
    <property type="entry name" value="PEBP-like"/>
    <property type="match status" value="1"/>
</dbReference>
<keyword evidence="4" id="KW-0649">Protein kinase inhibitor</keyword>
<dbReference type="AlphaFoldDB" id="A0A162GR68"/>